<comment type="caution">
    <text evidence="2">The sequence shown here is derived from an EMBL/GenBank/DDBJ whole genome shotgun (WGS) entry which is preliminary data.</text>
</comment>
<organism evidence="2 3">
    <name type="scientific">Haemaphysalis longicornis</name>
    <name type="common">Bush tick</name>
    <dbReference type="NCBI Taxonomy" id="44386"/>
    <lineage>
        <taxon>Eukaryota</taxon>
        <taxon>Metazoa</taxon>
        <taxon>Ecdysozoa</taxon>
        <taxon>Arthropoda</taxon>
        <taxon>Chelicerata</taxon>
        <taxon>Arachnida</taxon>
        <taxon>Acari</taxon>
        <taxon>Parasitiformes</taxon>
        <taxon>Ixodida</taxon>
        <taxon>Ixodoidea</taxon>
        <taxon>Ixodidae</taxon>
        <taxon>Haemaphysalinae</taxon>
        <taxon>Haemaphysalis</taxon>
    </lineage>
</organism>
<evidence type="ECO:0000313" key="2">
    <source>
        <dbReference type="EMBL" id="KAH9366859.1"/>
    </source>
</evidence>
<dbReference type="AlphaFoldDB" id="A0A9J6FVQ7"/>
<dbReference type="Proteomes" id="UP000821853">
    <property type="component" value="Chromosome 2"/>
</dbReference>
<reference evidence="2 3" key="1">
    <citation type="journal article" date="2020" name="Cell">
        <title>Large-Scale Comparative Analyses of Tick Genomes Elucidate Their Genetic Diversity and Vector Capacities.</title>
        <authorList>
            <consortium name="Tick Genome and Microbiome Consortium (TIGMIC)"/>
            <person name="Jia N."/>
            <person name="Wang J."/>
            <person name="Shi W."/>
            <person name="Du L."/>
            <person name="Sun Y."/>
            <person name="Zhan W."/>
            <person name="Jiang J.F."/>
            <person name="Wang Q."/>
            <person name="Zhang B."/>
            <person name="Ji P."/>
            <person name="Bell-Sakyi L."/>
            <person name="Cui X.M."/>
            <person name="Yuan T.T."/>
            <person name="Jiang B.G."/>
            <person name="Yang W.F."/>
            <person name="Lam T.T."/>
            <person name="Chang Q.C."/>
            <person name="Ding S.J."/>
            <person name="Wang X.J."/>
            <person name="Zhu J.G."/>
            <person name="Ruan X.D."/>
            <person name="Zhao L."/>
            <person name="Wei J.T."/>
            <person name="Ye R.Z."/>
            <person name="Que T.C."/>
            <person name="Du C.H."/>
            <person name="Zhou Y.H."/>
            <person name="Cheng J.X."/>
            <person name="Dai P.F."/>
            <person name="Guo W.B."/>
            <person name="Han X.H."/>
            <person name="Huang E.J."/>
            <person name="Li L.F."/>
            <person name="Wei W."/>
            <person name="Gao Y.C."/>
            <person name="Liu J.Z."/>
            <person name="Shao H.Z."/>
            <person name="Wang X."/>
            <person name="Wang C.C."/>
            <person name="Yang T.C."/>
            <person name="Huo Q.B."/>
            <person name="Li W."/>
            <person name="Chen H.Y."/>
            <person name="Chen S.E."/>
            <person name="Zhou L.G."/>
            <person name="Ni X.B."/>
            <person name="Tian J.H."/>
            <person name="Sheng Y."/>
            <person name="Liu T."/>
            <person name="Pan Y.S."/>
            <person name="Xia L.Y."/>
            <person name="Li J."/>
            <person name="Zhao F."/>
            <person name="Cao W.C."/>
        </authorList>
    </citation>
    <scope>NUCLEOTIDE SEQUENCE [LARGE SCALE GENOMIC DNA]</scope>
    <source>
        <strain evidence="2">HaeL-2018</strain>
    </source>
</reference>
<accession>A0A9J6FVQ7</accession>
<dbReference type="VEuPathDB" id="VectorBase:HLOH_040935"/>
<keyword evidence="3" id="KW-1185">Reference proteome</keyword>
<feature type="region of interest" description="Disordered" evidence="1">
    <location>
        <begin position="96"/>
        <end position="120"/>
    </location>
</feature>
<sequence length="180" mass="18684">MQAGSAPGALGLPPAPGPPVGLPAQQPTNASPAGTAPQDVSAATCANNIQCVMDHDGSSISSISSESLNTVLYEYANNATPPSCEGDKFKRLVSSKRRRRASKVSLATPDNTMNATSPKHGLTVNLKPVDPTEIVTPFNPLALEDSLEAKIPDGVLQLRPNYRLNLLAIGTRNTAAGNTS</sequence>
<feature type="compositionally biased region" description="Low complexity" evidence="1">
    <location>
        <begin position="1"/>
        <end position="12"/>
    </location>
</feature>
<proteinExistence type="predicted"/>
<protein>
    <submittedName>
        <fullName evidence="2">Uncharacterized protein</fullName>
    </submittedName>
</protein>
<evidence type="ECO:0000256" key="1">
    <source>
        <dbReference type="SAM" id="MobiDB-lite"/>
    </source>
</evidence>
<dbReference type="EMBL" id="JABSTR010000004">
    <property type="protein sequence ID" value="KAH9366859.1"/>
    <property type="molecule type" value="Genomic_DNA"/>
</dbReference>
<feature type="compositionally biased region" description="Polar residues" evidence="1">
    <location>
        <begin position="108"/>
        <end position="117"/>
    </location>
</feature>
<name>A0A9J6FVQ7_HAELO</name>
<gene>
    <name evidence="2" type="ORF">HPB48_010814</name>
</gene>
<feature type="region of interest" description="Disordered" evidence="1">
    <location>
        <begin position="1"/>
        <end position="39"/>
    </location>
</feature>
<evidence type="ECO:0000313" key="3">
    <source>
        <dbReference type="Proteomes" id="UP000821853"/>
    </source>
</evidence>